<comment type="similarity">
    <text evidence="1 6">Belongs to the sirtuin family. Class I subfamily.</text>
</comment>
<reference evidence="12" key="1">
    <citation type="submission" date="2020-01" db="EMBL/GenBank/DDBJ databases">
        <title>Genome Sequencing of Three Apophysomyces-Like Fungal Strains Confirms a Novel Fungal Genus in the Mucoromycota with divergent Burkholderia-like Endosymbiotic Bacteria.</title>
        <authorList>
            <person name="Stajich J.E."/>
            <person name="Macias A.M."/>
            <person name="Carter-House D."/>
            <person name="Lovett B."/>
            <person name="Kasson L.R."/>
            <person name="Berry K."/>
            <person name="Grigoriev I."/>
            <person name="Chang Y."/>
            <person name="Spatafora J."/>
            <person name="Kasson M.T."/>
        </authorList>
    </citation>
    <scope>NUCLEOTIDE SEQUENCE</scope>
    <source>
        <strain evidence="12">NRRL A-21654</strain>
    </source>
</reference>
<keyword evidence="13" id="KW-1185">Reference proteome</keyword>
<feature type="binding site" evidence="9 10">
    <location>
        <position position="114"/>
    </location>
    <ligand>
        <name>Zn(2+)</name>
        <dbReference type="ChEBI" id="CHEBI:29105"/>
    </ligand>
</feature>
<feature type="binding site" evidence="8">
    <location>
        <begin position="14"/>
        <end position="16"/>
    </location>
    <ligand>
        <name>NAD(+)</name>
        <dbReference type="ChEBI" id="CHEBI:57540"/>
    </ligand>
</feature>
<dbReference type="GO" id="GO:0005634">
    <property type="term" value="C:nucleus"/>
    <property type="evidence" value="ECO:0007669"/>
    <property type="project" value="TreeGrafter"/>
</dbReference>
<dbReference type="PIRSF" id="PIRSF037938">
    <property type="entry name" value="SIR2_euk"/>
    <property type="match status" value="1"/>
</dbReference>
<sequence length="304" mass="34494">MSGAGISTAAGIPDFRSKDTGLYANLKKYNLPYVEAIFDIDYFMENPEPFYTLAKELYPSRFLPTKTHYFIRLLHEKKLLLRSFTQNIDTLERLAGIPDEKLVEAHGSFATASCIKCRKVVDPDDIKDMLLRAEVFWCSDCKLPVKPDITFFGQSLPKRFYDRIEDFESADLLIILGTSLAVQPFASLVDEVPDHVPRLLINKELVGVHRSPDVGFDFKGKYGKKRDVALLEECDTGVEMLADLLGWKTELEELHQKGHAKLKAQWTAENVIEEDIKALAEQLDTKLNIPEEKESKGAQQVEPK</sequence>
<dbReference type="InterPro" id="IPR026591">
    <property type="entry name" value="Sirtuin_cat_small_dom_sf"/>
</dbReference>
<evidence type="ECO:0000256" key="10">
    <source>
        <dbReference type="PROSITE-ProRule" id="PRU00236"/>
    </source>
</evidence>
<dbReference type="GO" id="GO:0008270">
    <property type="term" value="F:zinc ion binding"/>
    <property type="evidence" value="ECO:0007669"/>
    <property type="project" value="UniProtKB-UniRule"/>
</dbReference>
<feature type="domain" description="Deacetylase sirtuin-type" evidence="11">
    <location>
        <begin position="1"/>
        <end position="248"/>
    </location>
</feature>
<keyword evidence="5 6" id="KW-0520">NAD</keyword>
<gene>
    <name evidence="12" type="primary">SIRT2</name>
    <name evidence="12" type="ORF">EC973_009369</name>
</gene>
<comment type="caution">
    <text evidence="12">The sequence shown here is derived from an EMBL/GenBank/DDBJ whole genome shotgun (WGS) entry which is preliminary data.</text>
</comment>
<dbReference type="Pfam" id="PF02146">
    <property type="entry name" value="SIR2"/>
    <property type="match status" value="1"/>
</dbReference>
<evidence type="ECO:0000256" key="2">
    <source>
        <dbReference type="ARBA" id="ARBA00022679"/>
    </source>
</evidence>
<dbReference type="InterPro" id="IPR026590">
    <property type="entry name" value="Ssirtuin_cat_dom"/>
</dbReference>
<dbReference type="GO" id="GO:0017136">
    <property type="term" value="F:histone deacetylase activity, NAD-dependent"/>
    <property type="evidence" value="ECO:0007669"/>
    <property type="project" value="InterPro"/>
</dbReference>
<proteinExistence type="inferred from homology"/>
<feature type="binding site" evidence="9 10">
    <location>
        <position position="117"/>
    </location>
    <ligand>
        <name>Zn(2+)</name>
        <dbReference type="ChEBI" id="CHEBI:29105"/>
    </ligand>
</feature>
<comment type="cofactor">
    <cofactor evidence="9">
        <name>Zn(2+)</name>
        <dbReference type="ChEBI" id="CHEBI:29105"/>
    </cofactor>
    <text evidence="9">Binds 1 zinc ion per subunit.</text>
</comment>
<evidence type="ECO:0000256" key="7">
    <source>
        <dbReference type="PIRSR" id="PIRSR037938-1"/>
    </source>
</evidence>
<feature type="active site" description="Proton acceptor" evidence="7 10">
    <location>
        <position position="106"/>
    </location>
</feature>
<dbReference type="Gene3D" id="3.30.1600.10">
    <property type="entry name" value="SIR2/SIRT2 'Small Domain"/>
    <property type="match status" value="1"/>
</dbReference>
<evidence type="ECO:0000313" key="13">
    <source>
        <dbReference type="Proteomes" id="UP000605846"/>
    </source>
</evidence>
<dbReference type="InterPro" id="IPR029035">
    <property type="entry name" value="DHS-like_NAD/FAD-binding_dom"/>
</dbReference>
<dbReference type="PROSITE" id="PS50305">
    <property type="entry name" value="SIRTUIN"/>
    <property type="match status" value="1"/>
</dbReference>
<feature type="binding site" evidence="8">
    <location>
        <position position="234"/>
    </location>
    <ligand>
        <name>NAD(+)</name>
        <dbReference type="ChEBI" id="CHEBI:57540"/>
    </ligand>
</feature>
<feature type="binding site" evidence="9 10">
    <location>
        <position position="138"/>
    </location>
    <ligand>
        <name>Zn(2+)</name>
        <dbReference type="ChEBI" id="CHEBI:29105"/>
    </ligand>
</feature>
<dbReference type="SUPFAM" id="SSF52467">
    <property type="entry name" value="DHS-like NAD/FAD-binding domain"/>
    <property type="match status" value="1"/>
</dbReference>
<dbReference type="AlphaFoldDB" id="A0A8H7EVA8"/>
<keyword evidence="3 6" id="KW-0479">Metal-binding</keyword>
<dbReference type="InterPro" id="IPR017328">
    <property type="entry name" value="Sirtuin_class_I"/>
</dbReference>
<accession>A0A8H7EVA8</accession>
<dbReference type="PANTHER" id="PTHR11085">
    <property type="entry name" value="NAD-DEPENDENT PROTEIN DEACYLASE SIRTUIN-5, MITOCHONDRIAL-RELATED"/>
    <property type="match status" value="1"/>
</dbReference>
<dbReference type="GO" id="GO:0070403">
    <property type="term" value="F:NAD+ binding"/>
    <property type="evidence" value="ECO:0007669"/>
    <property type="project" value="UniProtKB-UniRule"/>
</dbReference>
<evidence type="ECO:0000256" key="6">
    <source>
        <dbReference type="PIRNR" id="PIRNR037938"/>
    </source>
</evidence>
<comment type="catalytic activity">
    <reaction evidence="6">
        <text>N(6)-acetyl-L-lysyl-[protein] + NAD(+) + H2O = 2''-O-acetyl-ADP-D-ribose + nicotinamide + L-lysyl-[protein]</text>
        <dbReference type="Rhea" id="RHEA:43636"/>
        <dbReference type="Rhea" id="RHEA-COMP:9752"/>
        <dbReference type="Rhea" id="RHEA-COMP:10731"/>
        <dbReference type="ChEBI" id="CHEBI:15377"/>
        <dbReference type="ChEBI" id="CHEBI:17154"/>
        <dbReference type="ChEBI" id="CHEBI:29969"/>
        <dbReference type="ChEBI" id="CHEBI:57540"/>
        <dbReference type="ChEBI" id="CHEBI:61930"/>
        <dbReference type="ChEBI" id="CHEBI:83767"/>
        <dbReference type="EC" id="2.3.1.286"/>
    </reaction>
</comment>
<dbReference type="OrthoDB" id="420264at2759"/>
<dbReference type="EMBL" id="JABAYA010000009">
    <property type="protein sequence ID" value="KAF7731605.1"/>
    <property type="molecule type" value="Genomic_DNA"/>
</dbReference>
<evidence type="ECO:0000256" key="3">
    <source>
        <dbReference type="ARBA" id="ARBA00022723"/>
    </source>
</evidence>
<keyword evidence="2 6" id="KW-0808">Transferase</keyword>
<evidence type="ECO:0000256" key="5">
    <source>
        <dbReference type="ARBA" id="ARBA00023027"/>
    </source>
</evidence>
<evidence type="ECO:0000313" key="12">
    <source>
        <dbReference type="EMBL" id="KAF7731605.1"/>
    </source>
</evidence>
<feature type="binding site" evidence="8">
    <location>
        <begin position="4"/>
        <end position="8"/>
    </location>
    <ligand>
        <name>NAD(+)</name>
        <dbReference type="ChEBI" id="CHEBI:57540"/>
    </ligand>
</feature>
<evidence type="ECO:0000256" key="1">
    <source>
        <dbReference type="ARBA" id="ARBA00006924"/>
    </source>
</evidence>
<dbReference type="PANTHER" id="PTHR11085:SF6">
    <property type="entry name" value="NAD-DEPENDENT PROTEIN DEACETYLASE SIRTUIN-2"/>
    <property type="match status" value="1"/>
</dbReference>
<dbReference type="InterPro" id="IPR003000">
    <property type="entry name" value="Sirtuin"/>
</dbReference>
<feature type="binding site" evidence="9 10">
    <location>
        <position position="141"/>
    </location>
    <ligand>
        <name>Zn(2+)</name>
        <dbReference type="ChEBI" id="CHEBI:29105"/>
    </ligand>
</feature>
<evidence type="ECO:0000259" key="11">
    <source>
        <dbReference type="PROSITE" id="PS50305"/>
    </source>
</evidence>
<dbReference type="Gene3D" id="3.40.50.1220">
    <property type="entry name" value="TPP-binding domain"/>
    <property type="match status" value="1"/>
</dbReference>
<feature type="binding site" evidence="8">
    <location>
        <begin position="178"/>
        <end position="179"/>
    </location>
    <ligand>
        <name>NAD(+)</name>
        <dbReference type="ChEBI" id="CHEBI:57540"/>
    </ligand>
</feature>
<organism evidence="12 13">
    <name type="scientific">Apophysomyces ossiformis</name>
    <dbReference type="NCBI Taxonomy" id="679940"/>
    <lineage>
        <taxon>Eukaryota</taxon>
        <taxon>Fungi</taxon>
        <taxon>Fungi incertae sedis</taxon>
        <taxon>Mucoromycota</taxon>
        <taxon>Mucoromycotina</taxon>
        <taxon>Mucoromycetes</taxon>
        <taxon>Mucorales</taxon>
        <taxon>Mucorineae</taxon>
        <taxon>Mucoraceae</taxon>
        <taxon>Apophysomyces</taxon>
    </lineage>
</organism>
<evidence type="ECO:0000256" key="4">
    <source>
        <dbReference type="ARBA" id="ARBA00022833"/>
    </source>
</evidence>
<keyword evidence="4 6" id="KW-0862">Zinc</keyword>
<dbReference type="InterPro" id="IPR050134">
    <property type="entry name" value="NAD-dep_sirtuin_deacylases"/>
</dbReference>
<dbReference type="CDD" id="cd01408">
    <property type="entry name" value="SIRT1"/>
    <property type="match status" value="1"/>
</dbReference>
<evidence type="ECO:0000256" key="9">
    <source>
        <dbReference type="PIRSR" id="PIRSR037938-3"/>
    </source>
</evidence>
<feature type="binding site" evidence="8">
    <location>
        <begin position="202"/>
        <end position="204"/>
    </location>
    <ligand>
        <name>NAD(+)</name>
        <dbReference type="ChEBI" id="CHEBI:57540"/>
    </ligand>
</feature>
<name>A0A8H7EVA8_9FUNG</name>
<feature type="binding site" evidence="8">
    <location>
        <begin position="86"/>
        <end position="89"/>
    </location>
    <ligand>
        <name>NAD(+)</name>
        <dbReference type="ChEBI" id="CHEBI:57540"/>
    </ligand>
</feature>
<protein>
    <recommendedName>
        <fullName evidence="6">NAD-dependent protein deacetylase</fullName>
        <ecNumber evidence="6">2.3.1.286</ecNumber>
    </recommendedName>
</protein>
<evidence type="ECO:0000256" key="8">
    <source>
        <dbReference type="PIRSR" id="PIRSR037938-2"/>
    </source>
</evidence>
<dbReference type="Proteomes" id="UP000605846">
    <property type="component" value="Unassembled WGS sequence"/>
</dbReference>
<dbReference type="EC" id="2.3.1.286" evidence="6"/>